<gene>
    <name evidence="6" type="ORF">KDK_13010</name>
</gene>
<reference evidence="7" key="1">
    <citation type="submission" date="2018-12" db="EMBL/GenBank/DDBJ databases">
        <title>Tengunoibacter tsumagoiensis gen. nov., sp. nov., Dictyobacter kobayashii sp. nov., D. alpinus sp. nov., and D. joshuensis sp. nov. and description of Dictyobacteraceae fam. nov. within the order Ktedonobacterales isolated from Tengu-no-mugimeshi.</title>
        <authorList>
            <person name="Wang C.M."/>
            <person name="Zheng Y."/>
            <person name="Sakai Y."/>
            <person name="Toyoda A."/>
            <person name="Minakuchi Y."/>
            <person name="Abe K."/>
            <person name="Yokota A."/>
            <person name="Yabe S."/>
        </authorList>
    </citation>
    <scope>NUCLEOTIDE SEQUENCE [LARGE SCALE GENOMIC DNA]</scope>
    <source>
        <strain evidence="7">Uno11</strain>
    </source>
</reference>
<dbReference type="AlphaFoldDB" id="A0A402AEI2"/>
<evidence type="ECO:0000313" key="6">
    <source>
        <dbReference type="EMBL" id="GCE17501.1"/>
    </source>
</evidence>
<sequence>MPLILQAKLLRVLETRSFRRVGGTRELHVNLRIISATNVDLQAAVARKIFRQDLFYRLNGFPLYMPPLRERREDIPLLIEHFLQRESARRGEKLEINAEAMEILERYSWPGNIRELQHVIELGGILCDNNLIQPKDILKAIPAAPGRRASI</sequence>
<dbReference type="Proteomes" id="UP000287188">
    <property type="component" value="Unassembled WGS sequence"/>
</dbReference>
<dbReference type="PROSITE" id="PS00688">
    <property type="entry name" value="SIGMA54_INTERACT_3"/>
    <property type="match status" value="1"/>
</dbReference>
<dbReference type="Pfam" id="PF25601">
    <property type="entry name" value="AAA_lid_14"/>
    <property type="match status" value="1"/>
</dbReference>
<evidence type="ECO:0000256" key="1">
    <source>
        <dbReference type="ARBA" id="ARBA00022741"/>
    </source>
</evidence>
<keyword evidence="7" id="KW-1185">Reference proteome</keyword>
<keyword evidence="1" id="KW-0547">Nucleotide-binding</keyword>
<evidence type="ECO:0000256" key="2">
    <source>
        <dbReference type="ARBA" id="ARBA00022840"/>
    </source>
</evidence>
<accession>A0A402AEI2</accession>
<keyword evidence="4" id="KW-0804">Transcription</keyword>
<name>A0A402AEI2_9CHLR</name>
<proteinExistence type="predicted"/>
<dbReference type="PROSITE" id="PS50045">
    <property type="entry name" value="SIGMA54_INTERACT_4"/>
    <property type="match status" value="1"/>
</dbReference>
<evidence type="ECO:0000256" key="3">
    <source>
        <dbReference type="ARBA" id="ARBA00023015"/>
    </source>
</evidence>
<dbReference type="GO" id="GO:0006355">
    <property type="term" value="P:regulation of DNA-templated transcription"/>
    <property type="evidence" value="ECO:0007669"/>
    <property type="project" value="InterPro"/>
</dbReference>
<evidence type="ECO:0000313" key="7">
    <source>
        <dbReference type="Proteomes" id="UP000287188"/>
    </source>
</evidence>
<dbReference type="Gene3D" id="3.40.50.300">
    <property type="entry name" value="P-loop containing nucleotide triphosphate hydrolases"/>
    <property type="match status" value="1"/>
</dbReference>
<feature type="domain" description="Sigma-54 factor interaction" evidence="5">
    <location>
        <begin position="1"/>
        <end position="125"/>
    </location>
</feature>
<keyword evidence="3" id="KW-0805">Transcription regulation</keyword>
<dbReference type="InterPro" id="IPR025944">
    <property type="entry name" value="Sigma_54_int_dom_CS"/>
</dbReference>
<dbReference type="InterPro" id="IPR027417">
    <property type="entry name" value="P-loop_NTPase"/>
</dbReference>
<dbReference type="Pfam" id="PF00158">
    <property type="entry name" value="Sigma54_activat"/>
    <property type="match status" value="1"/>
</dbReference>
<evidence type="ECO:0000256" key="4">
    <source>
        <dbReference type="ARBA" id="ARBA00023163"/>
    </source>
</evidence>
<dbReference type="PANTHER" id="PTHR32071">
    <property type="entry name" value="TRANSCRIPTIONAL REGULATORY PROTEIN"/>
    <property type="match status" value="1"/>
</dbReference>
<dbReference type="InterPro" id="IPR058031">
    <property type="entry name" value="AAA_lid_NorR"/>
</dbReference>
<organism evidence="6 7">
    <name type="scientific">Dictyobacter kobayashii</name>
    <dbReference type="NCBI Taxonomy" id="2014872"/>
    <lineage>
        <taxon>Bacteria</taxon>
        <taxon>Bacillati</taxon>
        <taxon>Chloroflexota</taxon>
        <taxon>Ktedonobacteria</taxon>
        <taxon>Ktedonobacterales</taxon>
        <taxon>Dictyobacteraceae</taxon>
        <taxon>Dictyobacter</taxon>
    </lineage>
</organism>
<dbReference type="PANTHER" id="PTHR32071:SF113">
    <property type="entry name" value="ALGINATE BIOSYNTHESIS TRANSCRIPTIONAL REGULATORY PROTEIN ALGB"/>
    <property type="match status" value="1"/>
</dbReference>
<dbReference type="EMBL" id="BIFS01000001">
    <property type="protein sequence ID" value="GCE17501.1"/>
    <property type="molecule type" value="Genomic_DNA"/>
</dbReference>
<comment type="caution">
    <text evidence="6">The sequence shown here is derived from an EMBL/GenBank/DDBJ whole genome shotgun (WGS) entry which is preliminary data.</text>
</comment>
<dbReference type="GO" id="GO:0005524">
    <property type="term" value="F:ATP binding"/>
    <property type="evidence" value="ECO:0007669"/>
    <property type="project" value="UniProtKB-KW"/>
</dbReference>
<dbReference type="SUPFAM" id="SSF52540">
    <property type="entry name" value="P-loop containing nucleoside triphosphate hydrolases"/>
    <property type="match status" value="1"/>
</dbReference>
<dbReference type="Gene3D" id="1.10.8.60">
    <property type="match status" value="1"/>
</dbReference>
<dbReference type="InterPro" id="IPR002078">
    <property type="entry name" value="Sigma_54_int"/>
</dbReference>
<keyword evidence="2" id="KW-0067">ATP-binding</keyword>
<protein>
    <recommendedName>
        <fullName evidence="5">Sigma-54 factor interaction domain-containing protein</fullName>
    </recommendedName>
</protein>
<evidence type="ECO:0000259" key="5">
    <source>
        <dbReference type="PROSITE" id="PS50045"/>
    </source>
</evidence>